<accession>A0A1H1BSX8</accession>
<protein>
    <submittedName>
        <fullName evidence="5">Polysaccharide deacetylase</fullName>
    </submittedName>
</protein>
<evidence type="ECO:0000256" key="3">
    <source>
        <dbReference type="SAM" id="SignalP"/>
    </source>
</evidence>
<dbReference type="EMBL" id="FNKH01000002">
    <property type="protein sequence ID" value="SDQ55038.1"/>
    <property type="molecule type" value="Genomic_DNA"/>
</dbReference>
<dbReference type="STRING" id="37928.SAMN04489742_1554"/>
<gene>
    <name evidence="5" type="ORF">SAMN04489742_1554</name>
</gene>
<dbReference type="GO" id="GO:0046872">
    <property type="term" value="F:metal ion binding"/>
    <property type="evidence" value="ECO:0007669"/>
    <property type="project" value="UniProtKB-KW"/>
</dbReference>
<evidence type="ECO:0000256" key="2">
    <source>
        <dbReference type="ARBA" id="ARBA00022801"/>
    </source>
</evidence>
<proteinExistence type="predicted"/>
<dbReference type="GO" id="GO:0016020">
    <property type="term" value="C:membrane"/>
    <property type="evidence" value="ECO:0007669"/>
    <property type="project" value="TreeGrafter"/>
</dbReference>
<keyword evidence="6" id="KW-1185">Reference proteome</keyword>
<keyword evidence="1" id="KW-0479">Metal-binding</keyword>
<evidence type="ECO:0000256" key="1">
    <source>
        <dbReference type="ARBA" id="ARBA00022723"/>
    </source>
</evidence>
<name>A0A1H1BSX8_9MICC</name>
<dbReference type="KEGG" id="acry:AC20117_09590"/>
<dbReference type="Gene3D" id="3.20.20.370">
    <property type="entry name" value="Glycoside hydrolase/deacetylase"/>
    <property type="match status" value="1"/>
</dbReference>
<evidence type="ECO:0000313" key="6">
    <source>
        <dbReference type="Proteomes" id="UP000181917"/>
    </source>
</evidence>
<dbReference type="OrthoDB" id="3173508at2"/>
<reference evidence="5 6" key="1">
    <citation type="submission" date="2016-10" db="EMBL/GenBank/DDBJ databases">
        <authorList>
            <person name="de Groot N.N."/>
        </authorList>
    </citation>
    <scope>NUCLEOTIDE SEQUENCE [LARGE SCALE GENOMIC DNA]</scope>
    <source>
        <strain evidence="5 6">DSM 20117</strain>
    </source>
</reference>
<dbReference type="Proteomes" id="UP000181917">
    <property type="component" value="Unassembled WGS sequence"/>
</dbReference>
<organism evidence="5 6">
    <name type="scientific">Crystallibacter crystallopoietes</name>
    <dbReference type="NCBI Taxonomy" id="37928"/>
    <lineage>
        <taxon>Bacteria</taxon>
        <taxon>Bacillati</taxon>
        <taxon>Actinomycetota</taxon>
        <taxon>Actinomycetes</taxon>
        <taxon>Micrococcales</taxon>
        <taxon>Micrococcaceae</taxon>
        <taxon>Crystallibacter</taxon>
    </lineage>
</organism>
<dbReference type="GO" id="GO:0005975">
    <property type="term" value="P:carbohydrate metabolic process"/>
    <property type="evidence" value="ECO:0007669"/>
    <property type="project" value="InterPro"/>
</dbReference>
<dbReference type="AlphaFoldDB" id="A0A1H1BSX8"/>
<dbReference type="SUPFAM" id="SSF88713">
    <property type="entry name" value="Glycoside hydrolase/deacetylase"/>
    <property type="match status" value="1"/>
</dbReference>
<evidence type="ECO:0000313" key="5">
    <source>
        <dbReference type="EMBL" id="SDQ55038.1"/>
    </source>
</evidence>
<dbReference type="Pfam" id="PF01522">
    <property type="entry name" value="Polysacc_deac_1"/>
    <property type="match status" value="1"/>
</dbReference>
<dbReference type="InterPro" id="IPR050248">
    <property type="entry name" value="Polysacc_deacetylase_ArnD"/>
</dbReference>
<dbReference type="PANTHER" id="PTHR10587">
    <property type="entry name" value="GLYCOSYL TRANSFERASE-RELATED"/>
    <property type="match status" value="1"/>
</dbReference>
<dbReference type="InterPro" id="IPR011330">
    <property type="entry name" value="Glyco_hydro/deAcase_b/a-brl"/>
</dbReference>
<feature type="chain" id="PRO_5010158155" evidence="3">
    <location>
        <begin position="30"/>
        <end position="242"/>
    </location>
</feature>
<dbReference type="InterPro" id="IPR002509">
    <property type="entry name" value="NODB_dom"/>
</dbReference>
<dbReference type="RefSeq" id="WP_074699921.1">
    <property type="nucleotide sequence ID" value="NZ_FNKH01000002.1"/>
</dbReference>
<dbReference type="PANTHER" id="PTHR10587:SF133">
    <property type="entry name" value="CHITIN DEACETYLASE 1-RELATED"/>
    <property type="match status" value="1"/>
</dbReference>
<feature type="domain" description="NodB homology" evidence="4">
    <location>
        <begin position="42"/>
        <end position="154"/>
    </location>
</feature>
<dbReference type="CDD" id="cd10917">
    <property type="entry name" value="CE4_NodB_like_6s_7s"/>
    <property type="match status" value="1"/>
</dbReference>
<keyword evidence="2" id="KW-0378">Hydrolase</keyword>
<sequence length="242" mass="26775">MQRRHRIAAVLSIMALSLAGQILPTAANAAPQYNMRNGPNYTERVVLTFDDCPRTLSAYRSVLNYARRENMGLVLAPSGNCITSFRREYGVDIVTLARRNGQYVINHSINHRDLRQFDCAGAAAELRAPGVVTNFGRPPHGGLNEAVLCGYRKVGMLPWLWTGSTRDWTGLSRSEVVDSVIALGRKGGTILMHMQWRGFHPRALDRMKEGLEDRGLQVCRAYGGATGRITTSPALLPLRLPC</sequence>
<feature type="signal peptide" evidence="3">
    <location>
        <begin position="1"/>
        <end position="29"/>
    </location>
</feature>
<evidence type="ECO:0000259" key="4">
    <source>
        <dbReference type="Pfam" id="PF01522"/>
    </source>
</evidence>
<dbReference type="GO" id="GO:0016810">
    <property type="term" value="F:hydrolase activity, acting on carbon-nitrogen (but not peptide) bonds"/>
    <property type="evidence" value="ECO:0007669"/>
    <property type="project" value="InterPro"/>
</dbReference>
<keyword evidence="3" id="KW-0732">Signal</keyword>